<dbReference type="InterPro" id="IPR011990">
    <property type="entry name" value="TPR-like_helical_dom_sf"/>
</dbReference>
<dbReference type="InterPro" id="IPR000477">
    <property type="entry name" value="RT_dom"/>
</dbReference>
<gene>
    <name evidence="4" type="ORF">ANN_20085</name>
</gene>
<sequence>MDLREVGYDGRDWINLAQDRDQRRAYIFTMDQLLPESLDTSEGVSSTVMEVTDALDDVVLDDTHTLIKGIRSLKCPFSPMEEQNIEDETEEKKDSPWYTFNKKKSCSMFSSAELFPESPDTAERVSSPTNTIEEIADTLEVVSLDNKNTLFKEIKLLECPINWAEEQPIEEDPDTIIYIKLEKIEEIEEEREFPWSTFNMKLVLCHQYCRKESYSKALEALKFCEEVITRTDSKGIYEDFYNATKNGLFHVVLSSKCYICFKMGRLSEVKQLLGRIDKYESMDNACKAAIWGVRGAVSMECGYEGTTVNELRKSFEFISSKFDSLREELAHTRHELNSTQEEMKRLVQENDHLKQEVSDLQHYTRRDNIMLFVVPEIDEQSTYEVINQISEVIGGNELVQHDAAVGYLEKALDLDPKQGEWMFLLGKCLSRIRHLEYYCEIPTKELTLLEKAVKITQNASYMVFLAQAYREAAFRIFLANRKNMDEKLEESLNSMNQRSYNLYRQARRIVPRLQRFKRKLKPRENTENSEDRSGTNDSGLRKKFYCKTGLYTSQARPGKSDSGLRKALKLRENCSHINIRCAKGFYKLPKPYNDLDRAKECCEKALETAPNNPMVNHICGQLLERCYKDFKNAKHYYKAAGEQGAFGAYMDLYRLQYHDMIMEKKWEYKGTVHQLFIDFKKAYDSVKREVLYDILIEFGIPKTLVRLIKMCLSETYSRVRIGQFLSDAFPIHCGLKQGDALSPLLFNFALEYAIRKVQDNRQGLELNGLHQLLVYADDVNMLGENTQTIRENTEILLEASRAIGLEVNPEKTKYMIMSCDQNNVRNGNIKIGDLSFEEVEKFKFSWRPEGKRPLGRPRRRWEDNIKMDLREVVYDDRDWINLAQDRDRWRAYVGLKVMATLLSRDDGAFESCQLCGHEQGLLDELVQPAATVLSARWVKAFRKDRGTIQDNLHTGRPRVEDNTVQLLASLLDADRRWTARELAAEVGSHRPCWTGTKGKMTTFLDESPLWTKPGLAQPNFKRQSNEWKHPGSSRPKKVRPTQSAVKVMFIVAYDIDGVILHHAVPPRQMGNADYYCRFLQHHLRPALRKKRRHLVVQNPIILHDNARSHTAAAVKDLLRRWQWEIHRSPLYSPDMSPCDYDLFTKVKEPLRGTWYNTRDELIRAIGWSIWNINKDGCADGVRRLPNISQKKKKFDPIPHFMSLLERFKGKPRLEETVCQMGGYYCFIRNDVPTAYKKYWRQVMDDNPNSERLKTHKCIFLRMRTPVNIYELIFDEARLMLGDDSKTHSAENYKIFREIICYIDERFPEMKEQPPQPRRQMAWDEAKYVKKYIRGKRGRSTGRRGRRGQGKGRGKNRGRGKRAETGDRSRSRDHGQKGNRRGGRGDYTGNSRGRFNKLSSRDSSLDSRDGHHSKGRSFGSCWRQRDSSNDGRSSRDKNWRSGPRNFGLNTNSYSSCSSLDSISGNKTYINVKFDSEGFETDSSSCLESFSAGRKRLDSTSSIGSFTDGIKRTDSCSSIDMGSKKRTDSMSSTGSGTFKSWKEGCRGGGGDKSERNVVMDNNWRTGGANNERQIFGRNSGSWTDTNRQRKYERQRSYSRESESRDFSSQRNWRTQDEVLFRPSRGEYGSDHEKGGGRHRSGSREPMDSGFSSQRNKRTQDEVLFKPSRGEYGSDHGKGGGRHRSGSREPMDSDFSSQRNRRTQDEVLFKPSRGEHGSDHEKGGGRHRSGSREPMDSDFSSQRNKRTQDEVLFRPSRGEHGSDHEKGGERHRSGSREPMDSAFSSQRNRRSQDEISLRPSRGEHGSDHEKGGERHRSGSREPMDSDFSSQRNKRTLDEVLFRPSRGEHGSDHEKEEEGIAVVAGNPWTATSAVRGTRELKMKSYLDHLEENMEVITKREVKGIAVVAGNPWTATSAVRGTREPKMKSH</sequence>
<feature type="region of interest" description="Disordered" evidence="2">
    <location>
        <begin position="1014"/>
        <end position="1040"/>
    </location>
</feature>
<dbReference type="PROSITE" id="PS50878">
    <property type="entry name" value="RT_POL"/>
    <property type="match status" value="1"/>
</dbReference>
<dbReference type="InterPro" id="IPR036397">
    <property type="entry name" value="RNaseH_sf"/>
</dbReference>
<organism evidence="4 5">
    <name type="scientific">Periplaneta americana</name>
    <name type="common">American cockroach</name>
    <name type="synonym">Blatta americana</name>
    <dbReference type="NCBI Taxonomy" id="6978"/>
    <lineage>
        <taxon>Eukaryota</taxon>
        <taxon>Metazoa</taxon>
        <taxon>Ecdysozoa</taxon>
        <taxon>Arthropoda</taxon>
        <taxon>Hexapoda</taxon>
        <taxon>Insecta</taxon>
        <taxon>Pterygota</taxon>
        <taxon>Neoptera</taxon>
        <taxon>Polyneoptera</taxon>
        <taxon>Dictyoptera</taxon>
        <taxon>Blattodea</taxon>
        <taxon>Blattoidea</taxon>
        <taxon>Blattidae</taxon>
        <taxon>Blattinae</taxon>
        <taxon>Periplaneta</taxon>
    </lineage>
</organism>
<feature type="compositionally biased region" description="Basic residues" evidence="2">
    <location>
        <begin position="1333"/>
        <end position="1359"/>
    </location>
</feature>
<evidence type="ECO:0000313" key="4">
    <source>
        <dbReference type="EMBL" id="KAJ4431487.1"/>
    </source>
</evidence>
<dbReference type="SUPFAM" id="SSF56672">
    <property type="entry name" value="DNA/RNA polymerases"/>
    <property type="match status" value="1"/>
</dbReference>
<comment type="caution">
    <text evidence="4">The sequence shown here is derived from an EMBL/GenBank/DDBJ whole genome shotgun (WGS) entry which is preliminary data.</text>
</comment>
<accession>A0ABQ8SBN0</accession>
<dbReference type="InterPro" id="IPR001888">
    <property type="entry name" value="Transposase_1"/>
</dbReference>
<dbReference type="PANTHER" id="PTHR46060:SF1">
    <property type="entry name" value="MARINER MOS1 TRANSPOSASE-LIKE PROTEIN"/>
    <property type="match status" value="1"/>
</dbReference>
<dbReference type="InterPro" id="IPR043502">
    <property type="entry name" value="DNA/RNA_pol_sf"/>
</dbReference>
<evidence type="ECO:0000256" key="2">
    <source>
        <dbReference type="SAM" id="MobiDB-lite"/>
    </source>
</evidence>
<dbReference type="Gene3D" id="3.30.420.10">
    <property type="entry name" value="Ribonuclease H-like superfamily/Ribonuclease H"/>
    <property type="match status" value="1"/>
</dbReference>
<feature type="compositionally biased region" description="Basic and acidic residues" evidence="2">
    <location>
        <begin position="1743"/>
        <end position="1776"/>
    </location>
</feature>
<dbReference type="Proteomes" id="UP001148838">
    <property type="component" value="Unassembled WGS sequence"/>
</dbReference>
<feature type="compositionally biased region" description="Basic and acidic residues" evidence="2">
    <location>
        <begin position="1538"/>
        <end position="1555"/>
    </location>
</feature>
<keyword evidence="5" id="KW-1185">Reference proteome</keyword>
<feature type="compositionally biased region" description="Polar residues" evidence="2">
    <location>
        <begin position="1560"/>
        <end position="1583"/>
    </location>
</feature>
<evidence type="ECO:0000313" key="5">
    <source>
        <dbReference type="Proteomes" id="UP001148838"/>
    </source>
</evidence>
<feature type="region of interest" description="Disordered" evidence="2">
    <location>
        <begin position="1515"/>
        <end position="1856"/>
    </location>
</feature>
<feature type="compositionally biased region" description="Basic and acidic residues" evidence="2">
    <location>
        <begin position="1398"/>
        <end position="1411"/>
    </location>
</feature>
<dbReference type="InterPro" id="IPR052709">
    <property type="entry name" value="Transposase-MT_Hybrid"/>
</dbReference>
<dbReference type="Gene3D" id="3.30.70.270">
    <property type="match status" value="1"/>
</dbReference>
<dbReference type="SUPFAM" id="SSF48452">
    <property type="entry name" value="TPR-like"/>
    <property type="match status" value="1"/>
</dbReference>
<feature type="region of interest" description="Disordered" evidence="2">
    <location>
        <begin position="517"/>
        <end position="540"/>
    </location>
</feature>
<protein>
    <recommendedName>
        <fullName evidence="3">Reverse transcriptase domain-containing protein</fullName>
    </recommendedName>
</protein>
<feature type="compositionally biased region" description="Basic and acidic residues" evidence="2">
    <location>
        <begin position="1831"/>
        <end position="1854"/>
    </location>
</feature>
<feature type="compositionally biased region" description="Basic and acidic residues" evidence="2">
    <location>
        <begin position="1699"/>
        <end position="1732"/>
    </location>
</feature>
<feature type="compositionally biased region" description="Basic and acidic residues" evidence="2">
    <location>
        <begin position="1787"/>
        <end position="1820"/>
    </location>
</feature>
<feature type="coiled-coil region" evidence="1">
    <location>
        <begin position="322"/>
        <end position="363"/>
    </location>
</feature>
<evidence type="ECO:0000256" key="1">
    <source>
        <dbReference type="SAM" id="Coils"/>
    </source>
</evidence>
<reference evidence="4 5" key="1">
    <citation type="journal article" date="2022" name="Allergy">
        <title>Genome assembly and annotation of Periplaneta americana reveal a comprehensive cockroach allergen profile.</title>
        <authorList>
            <person name="Wang L."/>
            <person name="Xiong Q."/>
            <person name="Saelim N."/>
            <person name="Wang L."/>
            <person name="Nong W."/>
            <person name="Wan A.T."/>
            <person name="Shi M."/>
            <person name="Liu X."/>
            <person name="Cao Q."/>
            <person name="Hui J.H.L."/>
            <person name="Sookrung N."/>
            <person name="Leung T.F."/>
            <person name="Tungtrongchitr A."/>
            <person name="Tsui S.K.W."/>
        </authorList>
    </citation>
    <scope>NUCLEOTIDE SEQUENCE [LARGE SCALE GENOMIC DNA]</scope>
    <source>
        <strain evidence="4">PWHHKU_190912</strain>
    </source>
</reference>
<feature type="compositionally biased region" description="Basic and acidic residues" evidence="2">
    <location>
        <begin position="1422"/>
        <end position="1438"/>
    </location>
</feature>
<name>A0ABQ8SBN0_PERAM</name>
<dbReference type="Gene3D" id="1.25.40.10">
    <property type="entry name" value="Tetratricopeptide repeat domain"/>
    <property type="match status" value="2"/>
</dbReference>
<dbReference type="Pfam" id="PF00078">
    <property type="entry name" value="RVT_1"/>
    <property type="match status" value="1"/>
</dbReference>
<keyword evidence="1" id="KW-0175">Coiled coil</keyword>
<dbReference type="InterPro" id="IPR043128">
    <property type="entry name" value="Rev_trsase/Diguanyl_cyclase"/>
</dbReference>
<dbReference type="PANTHER" id="PTHR46060">
    <property type="entry name" value="MARINER MOS1 TRANSPOSASE-LIKE PROTEIN"/>
    <property type="match status" value="1"/>
</dbReference>
<feature type="compositionally biased region" description="Basic and acidic residues" evidence="2">
    <location>
        <begin position="522"/>
        <end position="534"/>
    </location>
</feature>
<proteinExistence type="predicted"/>
<feature type="compositionally biased region" description="Basic and acidic residues" evidence="2">
    <location>
        <begin position="1360"/>
        <end position="1375"/>
    </location>
</feature>
<feature type="domain" description="Reverse transcriptase" evidence="3">
    <location>
        <begin position="548"/>
        <end position="831"/>
    </location>
</feature>
<dbReference type="EMBL" id="JAJSOF020000031">
    <property type="protein sequence ID" value="KAJ4431487.1"/>
    <property type="molecule type" value="Genomic_DNA"/>
</dbReference>
<feature type="compositionally biased region" description="Polar residues" evidence="2">
    <location>
        <begin position="1527"/>
        <end position="1536"/>
    </location>
</feature>
<feature type="region of interest" description="Disordered" evidence="2">
    <location>
        <begin position="1333"/>
        <end position="1444"/>
    </location>
</feature>
<dbReference type="Pfam" id="PF01359">
    <property type="entry name" value="Transposase_1"/>
    <property type="match status" value="1"/>
</dbReference>
<evidence type="ECO:0000259" key="3">
    <source>
        <dbReference type="PROSITE" id="PS50878"/>
    </source>
</evidence>
<feature type="compositionally biased region" description="Basic and acidic residues" evidence="2">
    <location>
        <begin position="1584"/>
        <end position="1644"/>
    </location>
</feature>
<feature type="compositionally biased region" description="Basic and acidic residues" evidence="2">
    <location>
        <begin position="1655"/>
        <end position="1675"/>
    </location>
</feature>